<evidence type="ECO:0000313" key="2">
    <source>
        <dbReference type="Proteomes" id="UP000185003"/>
    </source>
</evidence>
<evidence type="ECO:0000313" key="1">
    <source>
        <dbReference type="EMBL" id="SIO44431.1"/>
    </source>
</evidence>
<dbReference type="OrthoDB" id="9788881at2"/>
<dbReference type="SUPFAM" id="SSF143422">
    <property type="entry name" value="Transposase IS200-like"/>
    <property type="match status" value="1"/>
</dbReference>
<name>A0A1N6JJQ9_9BACT</name>
<dbReference type="GO" id="GO:0003677">
    <property type="term" value="F:DNA binding"/>
    <property type="evidence" value="ECO:0007669"/>
    <property type="project" value="InterPro"/>
</dbReference>
<reference evidence="1 2" key="1">
    <citation type="submission" date="2016-11" db="EMBL/GenBank/DDBJ databases">
        <authorList>
            <person name="Jaros S."/>
            <person name="Januszkiewicz K."/>
            <person name="Wedrychowicz H."/>
        </authorList>
    </citation>
    <scope>NUCLEOTIDE SEQUENCE [LARGE SCALE GENOMIC DNA]</scope>
    <source>
        <strain evidence="1 2">DSM 24787</strain>
    </source>
</reference>
<dbReference type="Proteomes" id="UP000185003">
    <property type="component" value="Unassembled WGS sequence"/>
</dbReference>
<gene>
    <name evidence="1" type="ORF">SAMN04488055_4082</name>
</gene>
<dbReference type="GO" id="GO:0006313">
    <property type="term" value="P:DNA transposition"/>
    <property type="evidence" value="ECO:0007669"/>
    <property type="project" value="InterPro"/>
</dbReference>
<dbReference type="GO" id="GO:0004803">
    <property type="term" value="F:transposase activity"/>
    <property type="evidence" value="ECO:0007669"/>
    <property type="project" value="InterPro"/>
</dbReference>
<organism evidence="1 2">
    <name type="scientific">Chitinophaga niabensis</name>
    <dbReference type="NCBI Taxonomy" id="536979"/>
    <lineage>
        <taxon>Bacteria</taxon>
        <taxon>Pseudomonadati</taxon>
        <taxon>Bacteroidota</taxon>
        <taxon>Chitinophagia</taxon>
        <taxon>Chitinophagales</taxon>
        <taxon>Chitinophagaceae</taxon>
        <taxon>Chitinophaga</taxon>
    </lineage>
</organism>
<dbReference type="EMBL" id="FSRA01000002">
    <property type="protein sequence ID" value="SIO44431.1"/>
    <property type="molecule type" value="Genomic_DNA"/>
</dbReference>
<evidence type="ECO:0008006" key="3">
    <source>
        <dbReference type="Google" id="ProtNLM"/>
    </source>
</evidence>
<dbReference type="STRING" id="536979.SAMN04488055_4082"/>
<accession>A0A1N6JJQ9</accession>
<proteinExistence type="predicted"/>
<dbReference type="InterPro" id="IPR036515">
    <property type="entry name" value="Transposase_17_sf"/>
</dbReference>
<sequence>MELFTASCSNNRLLLRKYEHKEIIMNSLAFMVREKRIWLYGYVIMEDEFHLLWKKQPAWEHKNIRQMLLKFTAQQIKRSLWAGDRKELELYRSQLHDRQFQFWEKTAFSAAIPDADAAEEKLAQLHEVPVSAGFCNGVTDYTFSSAAFYQEGYDPEGIMTHYHHCFPELSENC</sequence>
<protein>
    <recommendedName>
        <fullName evidence="3">Transposase IS200-like domain-containing protein</fullName>
    </recommendedName>
</protein>
<dbReference type="AlphaFoldDB" id="A0A1N6JJQ9"/>
<dbReference type="RefSeq" id="WP_074241456.1">
    <property type="nucleotide sequence ID" value="NZ_FSRA01000002.1"/>
</dbReference>
<dbReference type="Gene3D" id="3.30.70.1290">
    <property type="entry name" value="Transposase IS200-like"/>
    <property type="match status" value="1"/>
</dbReference>
<keyword evidence="2" id="KW-1185">Reference proteome</keyword>